<gene>
    <name evidence="1" type="ORF">R9Z33_08530</name>
</gene>
<dbReference type="CDD" id="cd02440">
    <property type="entry name" value="AdoMet_MTases"/>
    <property type="match status" value="1"/>
</dbReference>
<keyword evidence="2" id="KW-1185">Reference proteome</keyword>
<reference evidence="1 2" key="1">
    <citation type="submission" date="2023-11" db="EMBL/GenBank/DDBJ databases">
        <title>Arctic aerobic anoxygenic photoheterotroph Sediminicoccus rosea KRV36 adapts its photosynthesis to long days of polar summer.</title>
        <authorList>
            <person name="Tomasch J."/>
            <person name="Kopejtka K."/>
            <person name="Bily T."/>
            <person name="Gardiner A.T."/>
            <person name="Gardian Z."/>
            <person name="Shivaramu S."/>
            <person name="Koblizek M."/>
            <person name="Engelhardt F."/>
            <person name="Kaftan D."/>
        </authorList>
    </citation>
    <scope>NUCLEOTIDE SEQUENCE [LARGE SCALE GENOMIC DNA]</scope>
    <source>
        <strain evidence="1 2">R-30</strain>
    </source>
</reference>
<dbReference type="EC" id="2.1.-.-" evidence="1"/>
<dbReference type="Pfam" id="PF13489">
    <property type="entry name" value="Methyltransf_23"/>
    <property type="match status" value="1"/>
</dbReference>
<dbReference type="SUPFAM" id="SSF53335">
    <property type="entry name" value="S-adenosyl-L-methionine-dependent methyltransferases"/>
    <property type="match status" value="1"/>
</dbReference>
<dbReference type="GO" id="GO:0008168">
    <property type="term" value="F:methyltransferase activity"/>
    <property type="evidence" value="ECO:0007669"/>
    <property type="project" value="UniProtKB-KW"/>
</dbReference>
<dbReference type="Proteomes" id="UP001305521">
    <property type="component" value="Chromosome"/>
</dbReference>
<protein>
    <submittedName>
        <fullName evidence="1">Class I SAM-dependent methyltransferase</fullName>
        <ecNumber evidence="1">2.1.-.-</ecNumber>
    </submittedName>
</protein>
<sequence>MTTATQTHEPTWERLPAPYPDLVIAPDEPFPALAHLSLRLKTYRHLLATRVAGPAGRSLLDLGAGPGHFARIASRQGFAVTAVDAREPWTLTGQTSARQIREYDFVQMDLRKFDRLRDFDVIAMIGVIYHLPLEDQLGLLAACRGKVVIIDTEIYDPSAIAADRQHRFTRRTTAEGYAGADCLERGEVYSSHLNPSSFWFEEESFARAIADLGFPRVTVLDPPYRSAFGPRRWYVLDG</sequence>
<dbReference type="GO" id="GO:0032259">
    <property type="term" value="P:methylation"/>
    <property type="evidence" value="ECO:0007669"/>
    <property type="project" value="UniProtKB-KW"/>
</dbReference>
<keyword evidence="1" id="KW-0489">Methyltransferase</keyword>
<proteinExistence type="predicted"/>
<evidence type="ECO:0000313" key="1">
    <source>
        <dbReference type="EMBL" id="WPB86910.1"/>
    </source>
</evidence>
<dbReference type="InterPro" id="IPR029063">
    <property type="entry name" value="SAM-dependent_MTases_sf"/>
</dbReference>
<keyword evidence="1" id="KW-0808">Transferase</keyword>
<accession>A0ABZ0PME0</accession>
<name>A0ABZ0PME0_9PROT</name>
<evidence type="ECO:0000313" key="2">
    <source>
        <dbReference type="Proteomes" id="UP001305521"/>
    </source>
</evidence>
<dbReference type="EMBL" id="CP137852">
    <property type="protein sequence ID" value="WPB86910.1"/>
    <property type="molecule type" value="Genomic_DNA"/>
</dbReference>
<dbReference type="Gene3D" id="3.40.50.150">
    <property type="entry name" value="Vaccinia Virus protein VP39"/>
    <property type="match status" value="1"/>
</dbReference>
<dbReference type="RefSeq" id="WP_318650867.1">
    <property type="nucleotide sequence ID" value="NZ_CP137852.1"/>
</dbReference>
<organism evidence="1 2">
    <name type="scientific">Sediminicoccus rosea</name>
    <dbReference type="NCBI Taxonomy" id="1225128"/>
    <lineage>
        <taxon>Bacteria</taxon>
        <taxon>Pseudomonadati</taxon>
        <taxon>Pseudomonadota</taxon>
        <taxon>Alphaproteobacteria</taxon>
        <taxon>Acetobacterales</taxon>
        <taxon>Roseomonadaceae</taxon>
        <taxon>Sediminicoccus</taxon>
    </lineage>
</organism>